<feature type="domain" description="Tripartite ATP-independent periplasmic transporters DctQ component" evidence="11">
    <location>
        <begin position="69"/>
        <end position="193"/>
    </location>
</feature>
<keyword evidence="4 9" id="KW-0997">Cell inner membrane</keyword>
<dbReference type="RefSeq" id="WP_081969062.1">
    <property type="nucleotide sequence ID" value="NZ_FNNA01000002.1"/>
</dbReference>
<dbReference type="EMBL" id="FNNA01000002">
    <property type="protein sequence ID" value="SDX06934.1"/>
    <property type="molecule type" value="Genomic_DNA"/>
</dbReference>
<sequence>MSGGPESRGGRTAPPGVTPDDHWSHGGHGPAALNQPADVPDHIPGRVPHRDSRPYRALAAAAGALILALIAVTCIDVFGRYLMNRPFGGAYELTQMLLAALVFAALPLTSTDGGHVEVDLALHLFPPPVQRGMARLAGIVSAVALAYFAWRLARIGMAQLAEGTRSASLALPMAPLAFLGAASCAVSAVVMALRTPE</sequence>
<keyword evidence="6 9" id="KW-1133">Transmembrane helix</keyword>
<evidence type="ECO:0000256" key="5">
    <source>
        <dbReference type="ARBA" id="ARBA00022692"/>
    </source>
</evidence>
<evidence type="ECO:0000256" key="1">
    <source>
        <dbReference type="ARBA" id="ARBA00004429"/>
    </source>
</evidence>
<keyword evidence="13" id="KW-1185">Reference proteome</keyword>
<keyword evidence="5 9" id="KW-0812">Transmembrane</keyword>
<feature type="transmembrane region" description="Helical" evidence="9">
    <location>
        <begin position="90"/>
        <end position="109"/>
    </location>
</feature>
<evidence type="ECO:0000256" key="6">
    <source>
        <dbReference type="ARBA" id="ARBA00022989"/>
    </source>
</evidence>
<dbReference type="InterPro" id="IPR055348">
    <property type="entry name" value="DctQ"/>
</dbReference>
<evidence type="ECO:0000256" key="8">
    <source>
        <dbReference type="ARBA" id="ARBA00038436"/>
    </source>
</evidence>
<dbReference type="OrthoDB" id="2877624at2"/>
<dbReference type="STRING" id="1545044.SAMN05444276_102934"/>
<dbReference type="AlphaFoldDB" id="A0A1H2YQL4"/>
<keyword evidence="2 9" id="KW-0813">Transport</keyword>
<proteinExistence type="inferred from homology"/>
<reference evidence="13" key="1">
    <citation type="submission" date="2016-10" db="EMBL/GenBank/DDBJ databases">
        <authorList>
            <person name="Varghese N."/>
            <person name="Submissions S."/>
        </authorList>
    </citation>
    <scope>NUCLEOTIDE SEQUENCE [LARGE SCALE GENOMIC DNA]</scope>
    <source>
        <strain evidence="13">DSM 29303</strain>
    </source>
</reference>
<evidence type="ECO:0000256" key="4">
    <source>
        <dbReference type="ARBA" id="ARBA00022519"/>
    </source>
</evidence>
<feature type="region of interest" description="Disordered" evidence="10">
    <location>
        <begin position="1"/>
        <end position="48"/>
    </location>
</feature>
<evidence type="ECO:0000256" key="3">
    <source>
        <dbReference type="ARBA" id="ARBA00022475"/>
    </source>
</evidence>
<feature type="compositionally biased region" description="Basic and acidic residues" evidence="10">
    <location>
        <begin position="39"/>
        <end position="48"/>
    </location>
</feature>
<comment type="similarity">
    <text evidence="8 9">Belongs to the TRAP transporter small permease family.</text>
</comment>
<comment type="subunit">
    <text evidence="9">The complex comprises the extracytoplasmic solute receptor protein and the two transmembrane proteins.</text>
</comment>
<accession>A0A1H2YQL4</accession>
<dbReference type="InterPro" id="IPR007387">
    <property type="entry name" value="TRAP_DctQ"/>
</dbReference>
<evidence type="ECO:0000256" key="9">
    <source>
        <dbReference type="RuleBase" id="RU369079"/>
    </source>
</evidence>
<comment type="function">
    <text evidence="9">Part of the tripartite ATP-independent periplasmic (TRAP) transport system.</text>
</comment>
<protein>
    <recommendedName>
        <fullName evidence="9">TRAP transporter small permease protein</fullName>
    </recommendedName>
</protein>
<dbReference type="GO" id="GO:0022857">
    <property type="term" value="F:transmembrane transporter activity"/>
    <property type="evidence" value="ECO:0007669"/>
    <property type="project" value="UniProtKB-UniRule"/>
</dbReference>
<feature type="transmembrane region" description="Helical" evidence="9">
    <location>
        <begin position="129"/>
        <end position="150"/>
    </location>
</feature>
<dbReference type="PANTHER" id="PTHR35011">
    <property type="entry name" value="2,3-DIKETO-L-GULONATE TRAP TRANSPORTER SMALL PERMEASE PROTEIN YIAM"/>
    <property type="match status" value="1"/>
</dbReference>
<feature type="transmembrane region" description="Helical" evidence="9">
    <location>
        <begin position="171"/>
        <end position="193"/>
    </location>
</feature>
<dbReference type="PANTHER" id="PTHR35011:SF10">
    <property type="entry name" value="TRAP TRANSPORTER SMALL PERMEASE PROTEIN"/>
    <property type="match status" value="1"/>
</dbReference>
<feature type="transmembrane region" description="Helical" evidence="9">
    <location>
        <begin position="57"/>
        <end position="78"/>
    </location>
</feature>
<organism evidence="12 13">
    <name type="scientific">Paracoccus sanguinis</name>
    <dbReference type="NCBI Taxonomy" id="1545044"/>
    <lineage>
        <taxon>Bacteria</taxon>
        <taxon>Pseudomonadati</taxon>
        <taxon>Pseudomonadota</taxon>
        <taxon>Alphaproteobacteria</taxon>
        <taxon>Rhodobacterales</taxon>
        <taxon>Paracoccaceae</taxon>
        <taxon>Paracoccus</taxon>
    </lineage>
</organism>
<evidence type="ECO:0000256" key="10">
    <source>
        <dbReference type="SAM" id="MobiDB-lite"/>
    </source>
</evidence>
<dbReference type="Pfam" id="PF04290">
    <property type="entry name" value="DctQ"/>
    <property type="match status" value="1"/>
</dbReference>
<evidence type="ECO:0000313" key="13">
    <source>
        <dbReference type="Proteomes" id="UP000182944"/>
    </source>
</evidence>
<dbReference type="Proteomes" id="UP000182944">
    <property type="component" value="Unassembled WGS sequence"/>
</dbReference>
<evidence type="ECO:0000256" key="7">
    <source>
        <dbReference type="ARBA" id="ARBA00023136"/>
    </source>
</evidence>
<evidence type="ECO:0000259" key="11">
    <source>
        <dbReference type="Pfam" id="PF04290"/>
    </source>
</evidence>
<comment type="subcellular location">
    <subcellularLocation>
        <location evidence="1 9">Cell inner membrane</location>
        <topology evidence="1 9">Multi-pass membrane protein</topology>
    </subcellularLocation>
</comment>
<evidence type="ECO:0000256" key="2">
    <source>
        <dbReference type="ARBA" id="ARBA00022448"/>
    </source>
</evidence>
<evidence type="ECO:0000313" key="12">
    <source>
        <dbReference type="EMBL" id="SDX06934.1"/>
    </source>
</evidence>
<keyword evidence="7 9" id="KW-0472">Membrane</keyword>
<dbReference type="GO" id="GO:0015740">
    <property type="term" value="P:C4-dicarboxylate transport"/>
    <property type="evidence" value="ECO:0007669"/>
    <property type="project" value="TreeGrafter"/>
</dbReference>
<gene>
    <name evidence="12" type="ORF">SAMN05444276_102934</name>
</gene>
<keyword evidence="3" id="KW-1003">Cell membrane</keyword>
<dbReference type="GO" id="GO:0005886">
    <property type="term" value="C:plasma membrane"/>
    <property type="evidence" value="ECO:0007669"/>
    <property type="project" value="UniProtKB-SubCell"/>
</dbReference>
<name>A0A1H2YQL4_9RHOB</name>